<reference evidence="1" key="2">
    <citation type="submission" date="2015-03" db="UniProtKB">
        <authorList>
            <consortium name="EnsemblPlants"/>
        </authorList>
    </citation>
    <scope>IDENTIFICATION</scope>
</reference>
<evidence type="ECO:0000313" key="2">
    <source>
        <dbReference type="Proteomes" id="UP000032141"/>
    </source>
</evidence>
<dbReference type="HOGENOM" id="CLU_1470169_0_0_1"/>
<organism evidence="1 2">
    <name type="scientific">Brassica oleracea var. oleracea</name>
    <dbReference type="NCBI Taxonomy" id="109376"/>
    <lineage>
        <taxon>Eukaryota</taxon>
        <taxon>Viridiplantae</taxon>
        <taxon>Streptophyta</taxon>
        <taxon>Embryophyta</taxon>
        <taxon>Tracheophyta</taxon>
        <taxon>Spermatophyta</taxon>
        <taxon>Magnoliopsida</taxon>
        <taxon>eudicotyledons</taxon>
        <taxon>Gunneridae</taxon>
        <taxon>Pentapetalae</taxon>
        <taxon>rosids</taxon>
        <taxon>malvids</taxon>
        <taxon>Brassicales</taxon>
        <taxon>Brassicaceae</taxon>
        <taxon>Brassiceae</taxon>
        <taxon>Brassica</taxon>
    </lineage>
</organism>
<proteinExistence type="predicted"/>
<sequence>MALSVSNRKGETTNPRFDFSASSIFGSFTIQTNRASSCSSFIRLSWAKKVGINNTAKVLHSQCLSLLPREKDMLVERRRERIVASRSDYSADHNDLCDDKTMLKMQREQRKRADKENGERRGRVFWMTEKPIKITCTIFQRKKKNLREERKVLKQFFERCESIGIGSSDVFKTGRRVVETVATK</sequence>
<dbReference type="OMA" id="RCESIGI"/>
<dbReference type="Gramene" id="Bo2g098970.1">
    <property type="protein sequence ID" value="Bo2g098970.1"/>
    <property type="gene ID" value="Bo2g098970"/>
</dbReference>
<evidence type="ECO:0000313" key="1">
    <source>
        <dbReference type="EnsemblPlants" id="Bo2g098970.1"/>
    </source>
</evidence>
<dbReference type="eggNOG" id="KOG4204">
    <property type="taxonomic scope" value="Eukaryota"/>
</dbReference>
<dbReference type="AlphaFoldDB" id="A0A0D3AS72"/>
<dbReference type="EnsemblPlants" id="Bo2g098970.1">
    <property type="protein sequence ID" value="Bo2g098970.1"/>
    <property type="gene ID" value="Bo2g098970"/>
</dbReference>
<protein>
    <submittedName>
        <fullName evidence="1">Uncharacterized protein</fullName>
    </submittedName>
</protein>
<accession>A0A0D3AS72</accession>
<keyword evidence="2" id="KW-1185">Reference proteome</keyword>
<dbReference type="Proteomes" id="UP000032141">
    <property type="component" value="Chromosome C2"/>
</dbReference>
<reference evidence="1 2" key="1">
    <citation type="journal article" date="2014" name="Genome Biol.">
        <title>Transcriptome and methylome profiling reveals relics of genome dominance in the mesopolyploid Brassica oleracea.</title>
        <authorList>
            <person name="Parkin I.A."/>
            <person name="Koh C."/>
            <person name="Tang H."/>
            <person name="Robinson S.J."/>
            <person name="Kagale S."/>
            <person name="Clarke W.E."/>
            <person name="Town C.D."/>
            <person name="Nixon J."/>
            <person name="Krishnakumar V."/>
            <person name="Bidwell S.L."/>
            <person name="Denoeud F."/>
            <person name="Belcram H."/>
            <person name="Links M.G."/>
            <person name="Just J."/>
            <person name="Clarke C."/>
            <person name="Bender T."/>
            <person name="Huebert T."/>
            <person name="Mason A.S."/>
            <person name="Pires J.C."/>
            <person name="Barker G."/>
            <person name="Moore J."/>
            <person name="Walley P.G."/>
            <person name="Manoli S."/>
            <person name="Batley J."/>
            <person name="Edwards D."/>
            <person name="Nelson M.N."/>
            <person name="Wang X."/>
            <person name="Paterson A.H."/>
            <person name="King G."/>
            <person name="Bancroft I."/>
            <person name="Chalhoub B."/>
            <person name="Sharpe A.G."/>
        </authorList>
    </citation>
    <scope>NUCLEOTIDE SEQUENCE</scope>
    <source>
        <strain evidence="1 2">cv. TO1000</strain>
    </source>
</reference>
<dbReference type="STRING" id="109376.A0A0D3AS72"/>
<name>A0A0D3AS72_BRAOL</name>